<organism evidence="2 3">
    <name type="scientific">Shewanella woodyi (strain ATCC 51908 / MS32)</name>
    <dbReference type="NCBI Taxonomy" id="392500"/>
    <lineage>
        <taxon>Bacteria</taxon>
        <taxon>Pseudomonadati</taxon>
        <taxon>Pseudomonadota</taxon>
        <taxon>Gammaproteobacteria</taxon>
        <taxon>Alteromonadales</taxon>
        <taxon>Shewanellaceae</taxon>
        <taxon>Shewanella</taxon>
    </lineage>
</organism>
<dbReference type="PANTHER" id="PTHR11803:SF58">
    <property type="entry name" value="PROTEIN HMF1-RELATED"/>
    <property type="match status" value="1"/>
</dbReference>
<dbReference type="PANTHER" id="PTHR11803">
    <property type="entry name" value="2-IMINOBUTANOATE/2-IMINOPROPANOATE DEAMINASE RIDA"/>
    <property type="match status" value="1"/>
</dbReference>
<dbReference type="HOGENOM" id="CLU_100715_4_4_6"/>
<comment type="similarity">
    <text evidence="1">Belongs to the RutC family.</text>
</comment>
<dbReference type="AlphaFoldDB" id="B1KFE1"/>
<name>B1KFE1_SHEWM</name>
<dbReference type="STRING" id="392500.Swoo_3858"/>
<dbReference type="InterPro" id="IPR035959">
    <property type="entry name" value="RutC-like_sf"/>
</dbReference>
<proteinExistence type="inferred from homology"/>
<dbReference type="EMBL" id="CP000961">
    <property type="protein sequence ID" value="ACA88116.1"/>
    <property type="molecule type" value="Genomic_DNA"/>
</dbReference>
<dbReference type="Proteomes" id="UP000002168">
    <property type="component" value="Chromosome"/>
</dbReference>
<evidence type="ECO:0000313" key="3">
    <source>
        <dbReference type="Proteomes" id="UP000002168"/>
    </source>
</evidence>
<dbReference type="Pfam" id="PF01042">
    <property type="entry name" value="Ribonuc_L-PSP"/>
    <property type="match status" value="1"/>
</dbReference>
<evidence type="ECO:0000313" key="2">
    <source>
        <dbReference type="EMBL" id="ACA88116.1"/>
    </source>
</evidence>
<accession>B1KFE1</accession>
<dbReference type="GO" id="GO:0005829">
    <property type="term" value="C:cytosol"/>
    <property type="evidence" value="ECO:0007669"/>
    <property type="project" value="TreeGrafter"/>
</dbReference>
<keyword evidence="3" id="KW-1185">Reference proteome</keyword>
<dbReference type="RefSeq" id="WP_012326446.1">
    <property type="nucleotide sequence ID" value="NC_010506.1"/>
</dbReference>
<evidence type="ECO:0000256" key="1">
    <source>
        <dbReference type="ARBA" id="ARBA00010552"/>
    </source>
</evidence>
<dbReference type="InterPro" id="IPR006175">
    <property type="entry name" value="YjgF/YER057c/UK114"/>
</dbReference>
<dbReference type="CDD" id="cd00448">
    <property type="entry name" value="YjgF_YER057c_UK114_family"/>
    <property type="match status" value="1"/>
</dbReference>
<sequence length="131" mass="14715">MNKIWSPENIAPPAARYHHCAYVPANSDWLHIAGQLGFDLEGKLGSGVEEQVLFAWQNIDGLLLANQMEREDIVSVRVYLVDRDALPGYRAAMQRLFNKPSQVLPVTLLFVAGLFSPEWKVEIEVQAAKKP</sequence>
<dbReference type="eggNOG" id="COG0251">
    <property type="taxonomic scope" value="Bacteria"/>
</dbReference>
<gene>
    <name evidence="2" type="ordered locus">Swoo_3858</name>
</gene>
<dbReference type="GO" id="GO:0019239">
    <property type="term" value="F:deaminase activity"/>
    <property type="evidence" value="ECO:0007669"/>
    <property type="project" value="TreeGrafter"/>
</dbReference>
<dbReference type="Gene3D" id="3.30.1330.40">
    <property type="entry name" value="RutC-like"/>
    <property type="match status" value="1"/>
</dbReference>
<dbReference type="KEGG" id="swd:Swoo_3858"/>
<reference evidence="2 3" key="1">
    <citation type="submission" date="2008-02" db="EMBL/GenBank/DDBJ databases">
        <title>Complete sequence of Shewanella woodyi ATCC 51908.</title>
        <authorList>
            <consortium name="US DOE Joint Genome Institute"/>
            <person name="Copeland A."/>
            <person name="Lucas S."/>
            <person name="Lapidus A."/>
            <person name="Glavina del Rio T."/>
            <person name="Dalin E."/>
            <person name="Tice H."/>
            <person name="Bruce D."/>
            <person name="Goodwin L."/>
            <person name="Pitluck S."/>
            <person name="Sims D."/>
            <person name="Brettin T."/>
            <person name="Detter J.C."/>
            <person name="Han C."/>
            <person name="Kuske C.R."/>
            <person name="Schmutz J."/>
            <person name="Larimer F."/>
            <person name="Land M."/>
            <person name="Hauser L."/>
            <person name="Kyrpides N."/>
            <person name="Lykidis A."/>
            <person name="Zhao J.-S."/>
            <person name="Richardson P."/>
        </authorList>
    </citation>
    <scope>NUCLEOTIDE SEQUENCE [LARGE SCALE GENOMIC DNA]</scope>
    <source>
        <strain evidence="3">ATCC 51908 / MS32</strain>
    </source>
</reference>
<dbReference type="SUPFAM" id="SSF55298">
    <property type="entry name" value="YjgF-like"/>
    <property type="match status" value="1"/>
</dbReference>
<protein>
    <submittedName>
        <fullName evidence="2">Endoribonuclease L-PSP</fullName>
    </submittedName>
</protein>